<dbReference type="PANTHER" id="PTHR38471">
    <property type="entry name" value="FOUR HELIX BUNDLE PROTEIN"/>
    <property type="match status" value="1"/>
</dbReference>
<proteinExistence type="predicted"/>
<organism evidence="1 2">
    <name type="scientific">Maribacter aquimaris</name>
    <dbReference type="NCBI Taxonomy" id="2737171"/>
    <lineage>
        <taxon>Bacteria</taxon>
        <taxon>Pseudomonadati</taxon>
        <taxon>Bacteroidota</taxon>
        <taxon>Flavobacteriia</taxon>
        <taxon>Flavobacteriales</taxon>
        <taxon>Flavobacteriaceae</taxon>
        <taxon>Maribacter</taxon>
    </lineage>
</organism>
<dbReference type="NCBIfam" id="TIGR02436">
    <property type="entry name" value="four helix bundle protein"/>
    <property type="match status" value="1"/>
</dbReference>
<keyword evidence="2" id="KW-1185">Reference proteome</keyword>
<dbReference type="PANTHER" id="PTHR38471:SF2">
    <property type="entry name" value="FOUR HELIX BUNDLE PROTEIN"/>
    <property type="match status" value="1"/>
</dbReference>
<evidence type="ECO:0000313" key="2">
    <source>
        <dbReference type="Proteomes" id="UP001166021"/>
    </source>
</evidence>
<dbReference type="EMBL" id="JABTCF010000011">
    <property type="protein sequence ID" value="MBD0779383.1"/>
    <property type="molecule type" value="Genomic_DNA"/>
</dbReference>
<gene>
    <name evidence="1" type="ORF">HPE56_16410</name>
</gene>
<dbReference type="Gene3D" id="1.20.1440.60">
    <property type="entry name" value="23S rRNA-intervening sequence"/>
    <property type="match status" value="1"/>
</dbReference>
<dbReference type="CDD" id="cd16377">
    <property type="entry name" value="23S_rRNA_IVP_like"/>
    <property type="match status" value="1"/>
</dbReference>
<sequence length="120" mass="13823">MRDFRKLDIWKNGIELVKQIYILYENLPNEEKFGLRAQITRAAVSVPSNIAEGCSRNSEIEFKRFLEIAIGSLFEIETHLLIFKELCLIAPENLEPILVSITKEEKMTNSLITKIKTPKS</sequence>
<dbReference type="SUPFAM" id="SSF158446">
    <property type="entry name" value="IVS-encoded protein-like"/>
    <property type="match status" value="1"/>
</dbReference>
<protein>
    <submittedName>
        <fullName evidence="1">Four helix bundle protein</fullName>
    </submittedName>
</protein>
<evidence type="ECO:0000313" key="1">
    <source>
        <dbReference type="EMBL" id="MBD0779383.1"/>
    </source>
</evidence>
<comment type="caution">
    <text evidence="1">The sequence shown here is derived from an EMBL/GenBank/DDBJ whole genome shotgun (WGS) entry which is preliminary data.</text>
</comment>
<dbReference type="InterPro" id="IPR012657">
    <property type="entry name" value="23S_rRNA-intervening_sequence"/>
</dbReference>
<accession>A0ABR7V3M7</accession>
<dbReference type="Proteomes" id="UP001166021">
    <property type="component" value="Unassembled WGS sequence"/>
</dbReference>
<reference evidence="1" key="1">
    <citation type="submission" date="2020-05" db="EMBL/GenBank/DDBJ databases">
        <title>The draft genome sequence of Maribacter sp. ANRC-HE7.</title>
        <authorList>
            <person name="Mu L."/>
        </authorList>
    </citation>
    <scope>NUCLEOTIDE SEQUENCE</scope>
    <source>
        <strain evidence="1">ANRC-HE7</strain>
    </source>
</reference>
<dbReference type="RefSeq" id="WP_188244825.1">
    <property type="nucleotide sequence ID" value="NZ_JABTCF010000011.1"/>
</dbReference>
<dbReference type="Pfam" id="PF05635">
    <property type="entry name" value="23S_rRNA_IVP"/>
    <property type="match status" value="1"/>
</dbReference>
<dbReference type="InterPro" id="IPR036583">
    <property type="entry name" value="23S_rRNA_IVS_sf"/>
</dbReference>
<name>A0ABR7V3M7_9FLAO</name>